<comment type="caution">
    <text evidence="3">The sequence shown here is derived from an EMBL/GenBank/DDBJ whole genome shotgun (WGS) entry which is preliminary data.</text>
</comment>
<evidence type="ECO:0000313" key="4">
    <source>
        <dbReference type="Proteomes" id="UP000245207"/>
    </source>
</evidence>
<dbReference type="STRING" id="35608.A0A2U1QEV3"/>
<feature type="compositionally biased region" description="Polar residues" evidence="1">
    <location>
        <begin position="136"/>
        <end position="155"/>
    </location>
</feature>
<dbReference type="InterPro" id="IPR036869">
    <property type="entry name" value="J_dom_sf"/>
</dbReference>
<reference evidence="3 4" key="1">
    <citation type="journal article" date="2018" name="Mol. Plant">
        <title>The genome of Artemisia annua provides insight into the evolution of Asteraceae family and artemisinin biosynthesis.</title>
        <authorList>
            <person name="Shen Q."/>
            <person name="Zhang L."/>
            <person name="Liao Z."/>
            <person name="Wang S."/>
            <person name="Yan T."/>
            <person name="Shi P."/>
            <person name="Liu M."/>
            <person name="Fu X."/>
            <person name="Pan Q."/>
            <person name="Wang Y."/>
            <person name="Lv Z."/>
            <person name="Lu X."/>
            <person name="Zhang F."/>
            <person name="Jiang W."/>
            <person name="Ma Y."/>
            <person name="Chen M."/>
            <person name="Hao X."/>
            <person name="Li L."/>
            <person name="Tang Y."/>
            <person name="Lv G."/>
            <person name="Zhou Y."/>
            <person name="Sun X."/>
            <person name="Brodelius P.E."/>
            <person name="Rose J.K.C."/>
            <person name="Tang K."/>
        </authorList>
    </citation>
    <scope>NUCLEOTIDE SEQUENCE [LARGE SCALE GENOMIC DNA]</scope>
    <source>
        <strain evidence="4">cv. Huhao1</strain>
        <tissue evidence="3">Leaf</tissue>
    </source>
</reference>
<feature type="compositionally biased region" description="Low complexity" evidence="1">
    <location>
        <begin position="238"/>
        <end position="250"/>
    </location>
</feature>
<evidence type="ECO:0000259" key="2">
    <source>
        <dbReference type="PROSITE" id="PS50076"/>
    </source>
</evidence>
<evidence type="ECO:0000256" key="1">
    <source>
        <dbReference type="SAM" id="MobiDB-lite"/>
    </source>
</evidence>
<dbReference type="Gene3D" id="1.10.287.110">
    <property type="entry name" value="DnaJ domain"/>
    <property type="match status" value="1"/>
</dbReference>
<gene>
    <name evidence="3" type="ORF">CTI12_AA037800</name>
</gene>
<sequence>MMECNREEALRAKEMAEKKMENKDFSAALKIAVKAQQLYPELENVSQMIVVCEVHISGEKKTYGTEKDWYAILKVEPSADEASIKKQYRKLALILHPDKNKFSGSTDAFKLIGEAQRILLDRDKRLLHDSKRRSFGKTSAQTWNPRQPSRQSNVQPHPWNQGHPVNFTAVRPGHFQYTPQQQQQAPTGIRSTFWTVCPFCSVRYQFYRDNVLNKVINCQSCKKSFTAFELNAQSSTAATQTQTGQPHQQTRIPVNLTQPVFTKRTVYENPVNLKQNKKPQGAVNNRKRKKVVSESSESSDSSSESEEEEDVHIESDDNGVPKNVDTNKYFGEEPRRSSRAKRNRHEPNSVDKEEEDNTEDESEPETFECPDPEFSDFDKNRKEESFSAGQLWACYDTDDAMPRFYAYIKKVVSLSPGFKLQIFWLKPDPVNEEEIEWVGEDLPVSCGRFTRGKNDKAEDLFSFSHLVSWETTRSSKGGAAYNIIPRKGETWALFKNWNINWRADEKRKYEYEFVEILSDYDENNGVRVSYLEKVKGFVSLFRPKKEKETVIGKGSDKYRFAHMVPSARMSGEERKGVPKGSYELDPAALPQSIFEQLNL</sequence>
<feature type="region of interest" description="Disordered" evidence="1">
    <location>
        <begin position="238"/>
        <end position="257"/>
    </location>
</feature>
<feature type="region of interest" description="Disordered" evidence="1">
    <location>
        <begin position="134"/>
        <end position="166"/>
    </location>
</feature>
<dbReference type="SMART" id="SM00271">
    <property type="entry name" value="DnaJ"/>
    <property type="match status" value="1"/>
</dbReference>
<feature type="domain" description="J" evidence="2">
    <location>
        <begin position="68"/>
        <end position="132"/>
    </location>
</feature>
<dbReference type="PANTHER" id="PTHR45089:SF24">
    <property type="entry name" value="DNAJ HEAT SHOCK N-TERMINAL DOMAIN-CONTAINING PROTEIN"/>
    <property type="match status" value="1"/>
</dbReference>
<evidence type="ECO:0000313" key="3">
    <source>
        <dbReference type="EMBL" id="PWA96493.1"/>
    </source>
</evidence>
<dbReference type="Pfam" id="PF00226">
    <property type="entry name" value="DnaJ"/>
    <property type="match status" value="1"/>
</dbReference>
<dbReference type="CDD" id="cd06257">
    <property type="entry name" value="DnaJ"/>
    <property type="match status" value="1"/>
</dbReference>
<name>A0A2U1QEV3_ARTAN</name>
<dbReference type="PROSITE" id="PS50076">
    <property type="entry name" value="DNAJ_2"/>
    <property type="match status" value="1"/>
</dbReference>
<dbReference type="InterPro" id="IPR001623">
    <property type="entry name" value="DnaJ_domain"/>
</dbReference>
<protein>
    <submittedName>
        <fullName evidence="3">DnaJ domain-containing protein</fullName>
    </submittedName>
</protein>
<feature type="compositionally biased region" description="Low complexity" evidence="1">
    <location>
        <begin position="293"/>
        <end position="302"/>
    </location>
</feature>
<organism evidence="3 4">
    <name type="scientific">Artemisia annua</name>
    <name type="common">Sweet wormwood</name>
    <dbReference type="NCBI Taxonomy" id="35608"/>
    <lineage>
        <taxon>Eukaryota</taxon>
        <taxon>Viridiplantae</taxon>
        <taxon>Streptophyta</taxon>
        <taxon>Embryophyta</taxon>
        <taxon>Tracheophyta</taxon>
        <taxon>Spermatophyta</taxon>
        <taxon>Magnoliopsida</taxon>
        <taxon>eudicotyledons</taxon>
        <taxon>Gunneridae</taxon>
        <taxon>Pentapetalae</taxon>
        <taxon>asterids</taxon>
        <taxon>campanulids</taxon>
        <taxon>Asterales</taxon>
        <taxon>Asteraceae</taxon>
        <taxon>Asteroideae</taxon>
        <taxon>Anthemideae</taxon>
        <taxon>Artemisiinae</taxon>
        <taxon>Artemisia</taxon>
    </lineage>
</organism>
<feature type="region of interest" description="Disordered" evidence="1">
    <location>
        <begin position="267"/>
        <end position="374"/>
    </location>
</feature>
<dbReference type="InterPro" id="IPR024593">
    <property type="entry name" value="DUF3444"/>
</dbReference>
<dbReference type="Proteomes" id="UP000245207">
    <property type="component" value="Unassembled WGS sequence"/>
</dbReference>
<dbReference type="PANTHER" id="PTHR45089">
    <property type="entry name" value="DNAJ HEAT SHOCK AMINO-TERMINAL DOMAIN PROTEIN-RELATED"/>
    <property type="match status" value="1"/>
</dbReference>
<feature type="compositionally biased region" description="Acidic residues" evidence="1">
    <location>
        <begin position="352"/>
        <end position="374"/>
    </location>
</feature>
<dbReference type="OrthoDB" id="10250354at2759"/>
<proteinExistence type="predicted"/>
<dbReference type="AlphaFoldDB" id="A0A2U1QEV3"/>
<dbReference type="SUPFAM" id="SSF46565">
    <property type="entry name" value="Chaperone J-domain"/>
    <property type="match status" value="1"/>
</dbReference>
<keyword evidence="4" id="KW-1185">Reference proteome</keyword>
<dbReference type="PRINTS" id="PR00625">
    <property type="entry name" value="JDOMAIN"/>
</dbReference>
<accession>A0A2U1QEV3</accession>
<dbReference type="Pfam" id="PF11926">
    <property type="entry name" value="DUF3444"/>
    <property type="match status" value="1"/>
</dbReference>
<dbReference type="EMBL" id="PKPP01000174">
    <property type="protein sequence ID" value="PWA96493.1"/>
    <property type="molecule type" value="Genomic_DNA"/>
</dbReference>